<name>A0AAW0W982_CHEQU</name>
<keyword evidence="2" id="KW-0732">Signal</keyword>
<feature type="signal peptide" evidence="2">
    <location>
        <begin position="1"/>
        <end position="16"/>
    </location>
</feature>
<keyword evidence="1" id="KW-0812">Transmembrane</keyword>
<reference evidence="3 4" key="1">
    <citation type="journal article" date="2024" name="BMC Genomics">
        <title>Genome assembly of redclaw crayfish (Cherax quadricarinatus) provides insights into its immune adaptation and hypoxia tolerance.</title>
        <authorList>
            <person name="Liu Z."/>
            <person name="Zheng J."/>
            <person name="Li H."/>
            <person name="Fang K."/>
            <person name="Wang S."/>
            <person name="He J."/>
            <person name="Zhou D."/>
            <person name="Weng S."/>
            <person name="Chi M."/>
            <person name="Gu Z."/>
            <person name="He J."/>
            <person name="Li F."/>
            <person name="Wang M."/>
        </authorList>
    </citation>
    <scope>NUCLEOTIDE SEQUENCE [LARGE SCALE GENOMIC DNA]</scope>
    <source>
        <strain evidence="3">ZL_2023a</strain>
    </source>
</reference>
<comment type="caution">
    <text evidence="3">The sequence shown here is derived from an EMBL/GenBank/DDBJ whole genome shotgun (WGS) entry which is preliminary data.</text>
</comment>
<dbReference type="AlphaFoldDB" id="A0AAW0W982"/>
<dbReference type="Proteomes" id="UP001445076">
    <property type="component" value="Unassembled WGS sequence"/>
</dbReference>
<feature type="non-terminal residue" evidence="3">
    <location>
        <position position="1"/>
    </location>
</feature>
<dbReference type="InterPro" id="IPR006631">
    <property type="entry name" value="DM4_12"/>
</dbReference>
<dbReference type="Pfam" id="PF07841">
    <property type="entry name" value="DM4_12"/>
    <property type="match status" value="1"/>
</dbReference>
<evidence type="ECO:0000256" key="1">
    <source>
        <dbReference type="SAM" id="Phobius"/>
    </source>
</evidence>
<keyword evidence="1" id="KW-1133">Transmembrane helix</keyword>
<protein>
    <submittedName>
        <fullName evidence="3">Uncharacterized protein</fullName>
    </submittedName>
</protein>
<keyword evidence="4" id="KW-1185">Reference proteome</keyword>
<feature type="transmembrane region" description="Helical" evidence="1">
    <location>
        <begin position="25"/>
        <end position="48"/>
    </location>
</feature>
<evidence type="ECO:0000256" key="2">
    <source>
        <dbReference type="SAM" id="SignalP"/>
    </source>
</evidence>
<gene>
    <name evidence="3" type="ORF">OTU49_009876</name>
</gene>
<feature type="chain" id="PRO_5043912043" evidence="2">
    <location>
        <begin position="17"/>
        <end position="173"/>
    </location>
</feature>
<proteinExistence type="predicted"/>
<evidence type="ECO:0000313" key="3">
    <source>
        <dbReference type="EMBL" id="KAK8727005.1"/>
    </source>
</evidence>
<sequence length="173" mass="19476">VTVVVMVVVMVMMVSGEMGERDKRFAFINTAAPVILGFMLNMPFSLILPTIDHSDFDGRSLHLGNLMGEDLMAEDLEWDAAYEDALTRLFLYFDHLQLPVLSCQERLICELTADPDTFLPVSQVFMKELRLVNGPVSMTNDSLMWRYMSAARQGFTSPIGNCSLLYPKCPVRA</sequence>
<evidence type="ECO:0000313" key="4">
    <source>
        <dbReference type="Proteomes" id="UP001445076"/>
    </source>
</evidence>
<keyword evidence="1" id="KW-0472">Membrane</keyword>
<feature type="non-terminal residue" evidence="3">
    <location>
        <position position="173"/>
    </location>
</feature>
<dbReference type="EMBL" id="JARKIK010000077">
    <property type="protein sequence ID" value="KAK8727005.1"/>
    <property type="molecule type" value="Genomic_DNA"/>
</dbReference>
<organism evidence="3 4">
    <name type="scientific">Cherax quadricarinatus</name>
    <name type="common">Australian red claw crayfish</name>
    <dbReference type="NCBI Taxonomy" id="27406"/>
    <lineage>
        <taxon>Eukaryota</taxon>
        <taxon>Metazoa</taxon>
        <taxon>Ecdysozoa</taxon>
        <taxon>Arthropoda</taxon>
        <taxon>Crustacea</taxon>
        <taxon>Multicrustacea</taxon>
        <taxon>Malacostraca</taxon>
        <taxon>Eumalacostraca</taxon>
        <taxon>Eucarida</taxon>
        <taxon>Decapoda</taxon>
        <taxon>Pleocyemata</taxon>
        <taxon>Astacidea</taxon>
        <taxon>Parastacoidea</taxon>
        <taxon>Parastacidae</taxon>
        <taxon>Cherax</taxon>
    </lineage>
</organism>
<accession>A0AAW0W982</accession>